<dbReference type="InterPro" id="IPR016181">
    <property type="entry name" value="Acyl_CoA_acyltransferase"/>
</dbReference>
<dbReference type="PANTHER" id="PTHR43441">
    <property type="entry name" value="RIBOSOMAL-PROTEIN-SERINE ACETYLTRANSFERASE"/>
    <property type="match status" value="1"/>
</dbReference>
<dbReference type="InterPro" id="IPR000182">
    <property type="entry name" value="GNAT_dom"/>
</dbReference>
<dbReference type="PANTHER" id="PTHR43441:SF2">
    <property type="entry name" value="FAMILY ACETYLTRANSFERASE, PUTATIVE (AFU_ORTHOLOGUE AFUA_7G00850)-RELATED"/>
    <property type="match status" value="1"/>
</dbReference>
<protein>
    <submittedName>
        <fullName evidence="3">GNAT family N-acetyltransferase</fullName>
    </submittedName>
</protein>
<name>A0ABS1L6C7_9ACTN</name>
<organism evidence="3 4">
    <name type="scientific">Nocardioides baculatus</name>
    <dbReference type="NCBI Taxonomy" id="2801337"/>
    <lineage>
        <taxon>Bacteria</taxon>
        <taxon>Bacillati</taxon>
        <taxon>Actinomycetota</taxon>
        <taxon>Actinomycetes</taxon>
        <taxon>Propionibacteriales</taxon>
        <taxon>Nocardioidaceae</taxon>
        <taxon>Nocardioides</taxon>
    </lineage>
</organism>
<sequence>MSATRTRATNDHGQRIGRPVDWSGAARPDRERVLEGIGVRLEPIGTQHVDGLVSAVGGADDDALWTYLFWDRPRDRDEMAALVAELAADEERVFYAIVPTETGRAAGFCGLMRIDAAMGSIEVGAINYGRQLQRSRAATEVQALLMRHVFADLGYRRYEWKCDSLNAPSRRAAIRLGFIWEGRFRNALVYKGRNRDTDWFSITDLEWPRVSAALDTWLDDGNFDDMGRQRARLAARPPEKAPPENGGKD</sequence>
<proteinExistence type="predicted"/>
<evidence type="ECO:0000259" key="2">
    <source>
        <dbReference type="Pfam" id="PF13302"/>
    </source>
</evidence>
<feature type="compositionally biased region" description="Basic and acidic residues" evidence="1">
    <location>
        <begin position="237"/>
        <end position="249"/>
    </location>
</feature>
<gene>
    <name evidence="3" type="ORF">JI751_06460</name>
</gene>
<evidence type="ECO:0000313" key="4">
    <source>
        <dbReference type="Proteomes" id="UP000636918"/>
    </source>
</evidence>
<dbReference type="EMBL" id="JAERSG010000002">
    <property type="protein sequence ID" value="MBL0747244.1"/>
    <property type="molecule type" value="Genomic_DNA"/>
</dbReference>
<evidence type="ECO:0000313" key="3">
    <source>
        <dbReference type="EMBL" id="MBL0747244.1"/>
    </source>
</evidence>
<dbReference type="Gene3D" id="3.40.630.30">
    <property type="match status" value="1"/>
</dbReference>
<reference evidence="3 4" key="1">
    <citation type="submission" date="2021-01" db="EMBL/GenBank/DDBJ databases">
        <title>Genome seq and assembly of Nocardiodes sp. G10.</title>
        <authorList>
            <person name="Chhetri G."/>
        </authorList>
    </citation>
    <scope>NUCLEOTIDE SEQUENCE [LARGE SCALE GENOMIC DNA]</scope>
    <source>
        <strain evidence="3 4">G10</strain>
    </source>
</reference>
<dbReference type="InterPro" id="IPR051908">
    <property type="entry name" value="Ribosomal_N-acetyltransferase"/>
</dbReference>
<feature type="region of interest" description="Disordered" evidence="1">
    <location>
        <begin position="229"/>
        <end position="249"/>
    </location>
</feature>
<accession>A0ABS1L6C7</accession>
<keyword evidence="4" id="KW-1185">Reference proteome</keyword>
<feature type="domain" description="N-acetyltransferase" evidence="2">
    <location>
        <begin position="40"/>
        <end position="178"/>
    </location>
</feature>
<evidence type="ECO:0000256" key="1">
    <source>
        <dbReference type="SAM" id="MobiDB-lite"/>
    </source>
</evidence>
<dbReference type="SUPFAM" id="SSF55729">
    <property type="entry name" value="Acyl-CoA N-acyltransferases (Nat)"/>
    <property type="match status" value="1"/>
</dbReference>
<feature type="region of interest" description="Disordered" evidence="1">
    <location>
        <begin position="1"/>
        <end position="24"/>
    </location>
</feature>
<dbReference type="Proteomes" id="UP000636918">
    <property type="component" value="Unassembled WGS sequence"/>
</dbReference>
<dbReference type="Pfam" id="PF13302">
    <property type="entry name" value="Acetyltransf_3"/>
    <property type="match status" value="1"/>
</dbReference>
<comment type="caution">
    <text evidence="3">The sequence shown here is derived from an EMBL/GenBank/DDBJ whole genome shotgun (WGS) entry which is preliminary data.</text>
</comment>